<comment type="caution">
    <text evidence="1">The sequence shown here is derived from an EMBL/GenBank/DDBJ whole genome shotgun (WGS) entry which is preliminary data.</text>
</comment>
<accession>A0ABQ0AF74</accession>
<organism evidence="1 2">
    <name type="scientific">Sessilibacter corallicola</name>
    <dbReference type="NCBI Taxonomy" id="2904075"/>
    <lineage>
        <taxon>Bacteria</taxon>
        <taxon>Pseudomonadati</taxon>
        <taxon>Pseudomonadota</taxon>
        <taxon>Gammaproteobacteria</taxon>
        <taxon>Cellvibrionales</taxon>
        <taxon>Cellvibrionaceae</taxon>
        <taxon>Sessilibacter</taxon>
    </lineage>
</organism>
<evidence type="ECO:0000313" key="1">
    <source>
        <dbReference type="EMBL" id="GAA6170310.1"/>
    </source>
</evidence>
<name>A0ABQ0AF74_9GAMM</name>
<reference evidence="1 2" key="1">
    <citation type="submission" date="2024-04" db="EMBL/GenBank/DDBJ databases">
        <title>Draft genome sequence of Sessilibacter corallicola NBRC 116591.</title>
        <authorList>
            <person name="Miyakawa T."/>
            <person name="Kusuya Y."/>
            <person name="Miura T."/>
        </authorList>
    </citation>
    <scope>NUCLEOTIDE SEQUENCE [LARGE SCALE GENOMIC DNA]</scope>
    <source>
        <strain evidence="1 2">KU-00831-HH</strain>
    </source>
</reference>
<dbReference type="RefSeq" id="WP_353304614.1">
    <property type="nucleotide sequence ID" value="NZ_BAABWN010000026.1"/>
</dbReference>
<dbReference type="Proteomes" id="UP001465153">
    <property type="component" value="Unassembled WGS sequence"/>
</dbReference>
<dbReference type="EMBL" id="BAABWN010000026">
    <property type="protein sequence ID" value="GAA6170310.1"/>
    <property type="molecule type" value="Genomic_DNA"/>
</dbReference>
<gene>
    <name evidence="1" type="ORF">NBRC116591_41250</name>
</gene>
<proteinExistence type="predicted"/>
<sequence>MKKFEDWYREIVESKDEILGYPSGVCFCGKEGYHLECQGRILKVKEDRNYIESLPSSLGYSVLKDQTDREFIDAEKIIFEKLNVDASYENYSRDKVLEGAIAYYFPICWIGSSGHLVIKNTHEVVSFGSYIGKSEHIWAYHYGISIASLGKDRKNDFTICKINDEENTIKVLNSFLDAKTLISEIVPRLNNLPLTLNDVDLYFGIQDLLKTKYENWFQYKIS</sequence>
<evidence type="ECO:0000313" key="2">
    <source>
        <dbReference type="Proteomes" id="UP001465153"/>
    </source>
</evidence>
<keyword evidence="2" id="KW-1185">Reference proteome</keyword>
<protein>
    <submittedName>
        <fullName evidence="1">Uncharacterized protein</fullName>
    </submittedName>
</protein>